<evidence type="ECO:0000259" key="9">
    <source>
        <dbReference type="Pfam" id="PF02223"/>
    </source>
</evidence>
<keyword evidence="6 8" id="KW-0067">ATP-binding</keyword>
<evidence type="ECO:0000256" key="5">
    <source>
        <dbReference type="ARBA" id="ARBA00022777"/>
    </source>
</evidence>
<dbReference type="Gene3D" id="3.40.50.300">
    <property type="entry name" value="P-loop containing nucleotide triphosphate hydrolases"/>
    <property type="match status" value="1"/>
</dbReference>
<protein>
    <recommendedName>
        <fullName evidence="8">Thymidylate kinase</fullName>
        <ecNumber evidence="8">2.7.4.9</ecNumber>
    </recommendedName>
    <alternativeName>
        <fullName evidence="8">dTMP kinase</fullName>
    </alternativeName>
</protein>
<dbReference type="HAMAP" id="MF_00165">
    <property type="entry name" value="Thymidylate_kinase"/>
    <property type="match status" value="1"/>
</dbReference>
<evidence type="ECO:0000256" key="7">
    <source>
        <dbReference type="ARBA" id="ARBA00048743"/>
    </source>
</evidence>
<evidence type="ECO:0000256" key="4">
    <source>
        <dbReference type="ARBA" id="ARBA00022741"/>
    </source>
</evidence>
<dbReference type="GO" id="GO:0005829">
    <property type="term" value="C:cytosol"/>
    <property type="evidence" value="ECO:0007669"/>
    <property type="project" value="TreeGrafter"/>
</dbReference>
<sequence length="191" mass="21474">MYVVLEGVDGVGKSTQVGLLKDRFKNALFTKEPGGTRMGEHLRHIALNENISELARAFLFLSDRAEHIESVIKPALKEKKLIISDRSLISGMAYSQFSSLELNLLATQSVLPDKIILLLIDKEGLKQRLSLKSLDKIENQGTEKLLTIQQKLKTHAHALKEKFGCEVLELDAQKSVWDLHRQIVAFIECVV</sequence>
<dbReference type="InterPro" id="IPR018094">
    <property type="entry name" value="Thymidylate_kinase"/>
</dbReference>
<dbReference type="PANTHER" id="PTHR10344:SF4">
    <property type="entry name" value="UMP-CMP KINASE 2, MITOCHONDRIAL"/>
    <property type="match status" value="1"/>
</dbReference>
<keyword evidence="5 8" id="KW-0418">Kinase</keyword>
<dbReference type="GO" id="GO:0006233">
    <property type="term" value="P:dTDP biosynthetic process"/>
    <property type="evidence" value="ECO:0007669"/>
    <property type="project" value="InterPro"/>
</dbReference>
<dbReference type="KEGG" id="hhq:HPSH169_07260"/>
<evidence type="ECO:0000313" key="10">
    <source>
        <dbReference type="EMBL" id="AFI00109.1"/>
    </source>
</evidence>
<name>A0A0E0WE99_HELPX</name>
<evidence type="ECO:0000256" key="8">
    <source>
        <dbReference type="HAMAP-Rule" id="MF_00165"/>
    </source>
</evidence>
<accession>A0A0E0WE99</accession>
<dbReference type="PATRIC" id="fig|1163741.3.peg.1467"/>
<evidence type="ECO:0000256" key="2">
    <source>
        <dbReference type="ARBA" id="ARBA00022679"/>
    </source>
</evidence>
<gene>
    <name evidence="8 10" type="primary">tmk</name>
    <name evidence="10" type="ORF">HPSH169_07260</name>
</gene>
<dbReference type="NCBIfam" id="TIGR00041">
    <property type="entry name" value="DTMP_kinase"/>
    <property type="match status" value="1"/>
</dbReference>
<keyword evidence="2 8" id="KW-0808">Transferase</keyword>
<feature type="binding site" evidence="8">
    <location>
        <begin position="7"/>
        <end position="14"/>
    </location>
    <ligand>
        <name>ATP</name>
        <dbReference type="ChEBI" id="CHEBI:30616"/>
    </ligand>
</feature>
<dbReference type="PANTHER" id="PTHR10344">
    <property type="entry name" value="THYMIDYLATE KINASE"/>
    <property type="match status" value="1"/>
</dbReference>
<dbReference type="GO" id="GO:0005524">
    <property type="term" value="F:ATP binding"/>
    <property type="evidence" value="ECO:0007669"/>
    <property type="project" value="UniProtKB-UniRule"/>
</dbReference>
<dbReference type="GO" id="GO:0006227">
    <property type="term" value="P:dUDP biosynthetic process"/>
    <property type="evidence" value="ECO:0007669"/>
    <property type="project" value="TreeGrafter"/>
</dbReference>
<dbReference type="InterPro" id="IPR027417">
    <property type="entry name" value="P-loop_NTPase"/>
</dbReference>
<comment type="similarity">
    <text evidence="1 8">Belongs to the thymidylate kinase family.</text>
</comment>
<proteinExistence type="inferred from homology"/>
<evidence type="ECO:0000313" key="11">
    <source>
        <dbReference type="Proteomes" id="UP000005007"/>
    </source>
</evidence>
<evidence type="ECO:0000256" key="1">
    <source>
        <dbReference type="ARBA" id="ARBA00009776"/>
    </source>
</evidence>
<dbReference type="InterPro" id="IPR039430">
    <property type="entry name" value="Thymidylate_kin-like_dom"/>
</dbReference>
<reference evidence="10 11" key="1">
    <citation type="submission" date="2012-04" db="EMBL/GenBank/DDBJ databases">
        <authorList>
            <person name="Kersulyte D."/>
            <person name="Cabrera L."/>
            <person name="Pacheco R."/>
            <person name="Herrera P."/>
            <person name="Rodriguez C."/>
            <person name="Gilman R.H."/>
            <person name="Berg D.E."/>
        </authorList>
    </citation>
    <scope>NUCLEOTIDE SEQUENCE [LARGE SCALE GENOMIC DNA]</scope>
    <source>
        <strain evidence="10 11">Shi169</strain>
    </source>
</reference>
<keyword evidence="4 8" id="KW-0547">Nucleotide-binding</keyword>
<comment type="function">
    <text evidence="8">Phosphorylation of dTMP to form dTDP in both de novo and salvage pathways of dTTP synthesis.</text>
</comment>
<dbReference type="CDD" id="cd01672">
    <property type="entry name" value="TMPK"/>
    <property type="match status" value="1"/>
</dbReference>
<dbReference type="HOGENOM" id="CLU_049131_0_0_7"/>
<dbReference type="GO" id="GO:0006235">
    <property type="term" value="P:dTTP biosynthetic process"/>
    <property type="evidence" value="ECO:0007669"/>
    <property type="project" value="UniProtKB-UniRule"/>
</dbReference>
<evidence type="ECO:0000256" key="3">
    <source>
        <dbReference type="ARBA" id="ARBA00022727"/>
    </source>
</evidence>
<dbReference type="Pfam" id="PF02223">
    <property type="entry name" value="Thymidylate_kin"/>
    <property type="match status" value="1"/>
</dbReference>
<dbReference type="SUPFAM" id="SSF52540">
    <property type="entry name" value="P-loop containing nucleoside triphosphate hydrolases"/>
    <property type="match status" value="1"/>
</dbReference>
<dbReference type="RefSeq" id="WP_000289769.1">
    <property type="nucleotide sequence ID" value="NC_017740.1"/>
</dbReference>
<dbReference type="EC" id="2.7.4.9" evidence="8"/>
<dbReference type="AlphaFoldDB" id="A0A0E0WE99"/>
<keyword evidence="3 8" id="KW-0545">Nucleotide biosynthesis</keyword>
<comment type="catalytic activity">
    <reaction evidence="7 8">
        <text>dTMP + ATP = dTDP + ADP</text>
        <dbReference type="Rhea" id="RHEA:13517"/>
        <dbReference type="ChEBI" id="CHEBI:30616"/>
        <dbReference type="ChEBI" id="CHEBI:58369"/>
        <dbReference type="ChEBI" id="CHEBI:63528"/>
        <dbReference type="ChEBI" id="CHEBI:456216"/>
        <dbReference type="EC" id="2.7.4.9"/>
    </reaction>
</comment>
<dbReference type="EMBL" id="CP003473">
    <property type="protein sequence ID" value="AFI00109.1"/>
    <property type="molecule type" value="Genomic_DNA"/>
</dbReference>
<dbReference type="GO" id="GO:0004798">
    <property type="term" value="F:dTMP kinase activity"/>
    <property type="evidence" value="ECO:0007669"/>
    <property type="project" value="UniProtKB-UniRule"/>
</dbReference>
<feature type="domain" description="Thymidylate kinase-like" evidence="9">
    <location>
        <begin position="5"/>
        <end position="183"/>
    </location>
</feature>
<dbReference type="Proteomes" id="UP000005007">
    <property type="component" value="Chromosome"/>
</dbReference>
<dbReference type="InterPro" id="IPR018095">
    <property type="entry name" value="Thymidylate_kin_CS"/>
</dbReference>
<organism evidence="10 11">
    <name type="scientific">Helicobacter pylori Shi169</name>
    <dbReference type="NCBI Taxonomy" id="1163741"/>
    <lineage>
        <taxon>Bacteria</taxon>
        <taxon>Pseudomonadati</taxon>
        <taxon>Campylobacterota</taxon>
        <taxon>Epsilonproteobacteria</taxon>
        <taxon>Campylobacterales</taxon>
        <taxon>Helicobacteraceae</taxon>
        <taxon>Helicobacter</taxon>
    </lineage>
</organism>
<evidence type="ECO:0000256" key="6">
    <source>
        <dbReference type="ARBA" id="ARBA00022840"/>
    </source>
</evidence>
<dbReference type="PROSITE" id="PS01331">
    <property type="entry name" value="THYMIDYLATE_KINASE"/>
    <property type="match status" value="1"/>
</dbReference>